<feature type="non-terminal residue" evidence="1">
    <location>
        <position position="1"/>
    </location>
</feature>
<accession>A0A0H5QNH2</accession>
<reference evidence="1" key="1">
    <citation type="submission" date="2015-04" db="EMBL/GenBank/DDBJ databases">
        <title>The genome sequence of the plant pathogenic Rhizarian Plasmodiophora brassicae reveals insights in its biotrophic life cycle and the origin of chitin synthesis.</title>
        <authorList>
            <person name="Schwelm A."/>
            <person name="Fogelqvist J."/>
            <person name="Knaust A."/>
            <person name="Julke S."/>
            <person name="Lilja T."/>
            <person name="Dhandapani V."/>
            <person name="Bonilla-Rosso G."/>
            <person name="Karlsson M."/>
            <person name="Shevchenko A."/>
            <person name="Choi S.R."/>
            <person name="Kim H.G."/>
            <person name="Park J.Y."/>
            <person name="Lim Y.P."/>
            <person name="Ludwig-Muller J."/>
            <person name="Dixelius C."/>
        </authorList>
    </citation>
    <scope>NUCLEOTIDE SEQUENCE</scope>
    <source>
        <tissue evidence="1">Potato root galls</tissue>
    </source>
</reference>
<protein>
    <submittedName>
        <fullName evidence="1">Uncharacterized protein</fullName>
    </submittedName>
</protein>
<organism evidence="1">
    <name type="scientific">Spongospora subterranea</name>
    <dbReference type="NCBI Taxonomy" id="70186"/>
    <lineage>
        <taxon>Eukaryota</taxon>
        <taxon>Sar</taxon>
        <taxon>Rhizaria</taxon>
        <taxon>Endomyxa</taxon>
        <taxon>Phytomyxea</taxon>
        <taxon>Plasmodiophorida</taxon>
        <taxon>Plasmodiophoridae</taxon>
        <taxon>Spongospora</taxon>
    </lineage>
</organism>
<dbReference type="AlphaFoldDB" id="A0A0H5QNH2"/>
<name>A0A0H5QNH2_9EUKA</name>
<proteinExistence type="predicted"/>
<dbReference type="EMBL" id="HACM01003106">
    <property type="protein sequence ID" value="CRZ03548.1"/>
    <property type="molecule type" value="Transcribed_RNA"/>
</dbReference>
<evidence type="ECO:0000313" key="1">
    <source>
        <dbReference type="EMBL" id="CRZ03548.1"/>
    </source>
</evidence>
<sequence length="183" mass="19750">VPAPLSTNAQKKLNRIEKTRAAKLIRGSILQSMKVNALSKSDIDLLRSSGRLGQNKDTKRGTARRALLMNKAGLGTDKITKSIDTSNQPNSDCSSEDDYADIDERRSGVAPLVTETISVENGKSGGGLPSIQVPIAINPADIPVVHIGNRPKRRRVVLLDTTKENNTNRSCEIINTAPSLDNI</sequence>
<feature type="non-terminal residue" evidence="1">
    <location>
        <position position="183"/>
    </location>
</feature>